<keyword evidence="7" id="KW-0378">Hydrolase</keyword>
<dbReference type="GO" id="GO:0103068">
    <property type="term" value="F:leukotriene C4 gamma-glutamyl transferase activity"/>
    <property type="evidence" value="ECO:0007669"/>
    <property type="project" value="UniProtKB-EC"/>
</dbReference>
<comment type="similarity">
    <text evidence="7">Belongs to the gamma-glutamyltransferase family.</text>
</comment>
<dbReference type="InterPro" id="IPR029055">
    <property type="entry name" value="Ntn_hydrolases_N"/>
</dbReference>
<dbReference type="PANTHER" id="PTHR43199:SF6">
    <property type="entry name" value="GLUTATHIONE HYDROLASE PROENZYME"/>
    <property type="match status" value="1"/>
</dbReference>
<dbReference type="EMBL" id="JPQU01000051">
    <property type="protein sequence ID" value="KFE53876.1"/>
    <property type="molecule type" value="Genomic_DNA"/>
</dbReference>
<dbReference type="InterPro" id="IPR000101">
    <property type="entry name" value="GGT_peptidase"/>
</dbReference>
<accession>A0A085VEL3</accession>
<evidence type="ECO:0000256" key="4">
    <source>
        <dbReference type="ARBA" id="ARBA00047417"/>
    </source>
</evidence>
<keyword evidence="7" id="KW-0317">Glutathione biosynthesis</keyword>
<dbReference type="Gene3D" id="3.60.20.40">
    <property type="match status" value="1"/>
</dbReference>
<evidence type="ECO:0000256" key="7">
    <source>
        <dbReference type="RuleBase" id="RU368036"/>
    </source>
</evidence>
<dbReference type="EC" id="3.4.19.13" evidence="7"/>
<dbReference type="Proteomes" id="UP000028631">
    <property type="component" value="Unassembled WGS sequence"/>
</dbReference>
<evidence type="ECO:0000313" key="9">
    <source>
        <dbReference type="EMBL" id="KFE53876.1"/>
    </source>
</evidence>
<feature type="binding site" evidence="6">
    <location>
        <position position="90"/>
    </location>
    <ligand>
        <name>L-glutamate</name>
        <dbReference type="ChEBI" id="CHEBI:29985"/>
    </ligand>
</feature>
<dbReference type="Gene3D" id="1.10.246.130">
    <property type="match status" value="1"/>
</dbReference>
<dbReference type="UniPathway" id="UPA00204"/>
<feature type="compositionally biased region" description="Polar residues" evidence="8">
    <location>
        <begin position="547"/>
        <end position="556"/>
    </location>
</feature>
<evidence type="ECO:0000256" key="1">
    <source>
        <dbReference type="ARBA" id="ARBA00001049"/>
    </source>
</evidence>
<dbReference type="InterPro" id="IPR051792">
    <property type="entry name" value="GGT_bact"/>
</dbReference>
<feature type="region of interest" description="Disordered" evidence="8">
    <location>
        <begin position="535"/>
        <end position="556"/>
    </location>
</feature>
<keyword evidence="7 9" id="KW-0808">Transferase</keyword>
<evidence type="ECO:0000256" key="5">
    <source>
        <dbReference type="PIRSR" id="PIRSR600101-1"/>
    </source>
</evidence>
<dbReference type="RefSeq" id="WP_032630110.1">
    <property type="nucleotide sequence ID" value="NZ_JPQU01000051.1"/>
</dbReference>
<dbReference type="OrthoDB" id="5297205at2"/>
<evidence type="ECO:0000256" key="8">
    <source>
        <dbReference type="SAM" id="MobiDB-lite"/>
    </source>
</evidence>
<dbReference type="InterPro" id="IPR043137">
    <property type="entry name" value="GGT_ssub_C"/>
</dbReference>
<protein>
    <recommendedName>
        <fullName evidence="7">Glutathione hydrolase proenzyme</fullName>
        <ecNumber evidence="7">2.3.2.2</ecNumber>
        <ecNumber evidence="7">3.4.19.13</ecNumber>
    </recommendedName>
    <component>
        <recommendedName>
            <fullName evidence="7">Glutathione hydrolase large chain</fullName>
        </recommendedName>
    </component>
    <component>
        <recommendedName>
            <fullName evidence="7">Glutathione hydrolase small chain</fullName>
        </recommendedName>
    </component>
</protein>
<evidence type="ECO:0000256" key="2">
    <source>
        <dbReference type="ARBA" id="ARBA00001089"/>
    </source>
</evidence>
<organism evidence="9 10">
    <name type="scientific">Pseudomonas syringae</name>
    <dbReference type="NCBI Taxonomy" id="317"/>
    <lineage>
        <taxon>Bacteria</taxon>
        <taxon>Pseudomonadati</taxon>
        <taxon>Pseudomonadota</taxon>
        <taxon>Gammaproteobacteria</taxon>
        <taxon>Pseudomonadales</taxon>
        <taxon>Pseudomonadaceae</taxon>
        <taxon>Pseudomonas</taxon>
    </lineage>
</organism>
<keyword evidence="10" id="KW-1185">Reference proteome</keyword>
<keyword evidence="3 7" id="KW-0012">Acyltransferase</keyword>
<dbReference type="NCBIfam" id="TIGR00066">
    <property type="entry name" value="g_glut_trans"/>
    <property type="match status" value="1"/>
</dbReference>
<feature type="binding site" evidence="6">
    <location>
        <begin position="433"/>
        <end position="434"/>
    </location>
    <ligand>
        <name>L-glutamate</name>
        <dbReference type="ChEBI" id="CHEBI:29985"/>
    </ligand>
</feature>
<comment type="catalytic activity">
    <reaction evidence="4 7">
        <text>an N-terminal (5-L-glutamyl)-[peptide] + an alpha-amino acid = 5-L-glutamyl amino acid + an N-terminal L-alpha-aminoacyl-[peptide]</text>
        <dbReference type="Rhea" id="RHEA:23904"/>
        <dbReference type="Rhea" id="RHEA-COMP:9780"/>
        <dbReference type="Rhea" id="RHEA-COMP:9795"/>
        <dbReference type="ChEBI" id="CHEBI:77644"/>
        <dbReference type="ChEBI" id="CHEBI:78597"/>
        <dbReference type="ChEBI" id="CHEBI:78599"/>
        <dbReference type="ChEBI" id="CHEBI:78608"/>
        <dbReference type="EC" id="2.3.2.2"/>
    </reaction>
</comment>
<feature type="active site" description="Nucleophile" evidence="5">
    <location>
        <position position="362"/>
    </location>
</feature>
<dbReference type="SUPFAM" id="SSF56235">
    <property type="entry name" value="N-terminal nucleophile aminohydrolases (Ntn hydrolases)"/>
    <property type="match status" value="1"/>
</dbReference>
<comment type="PTM">
    <text evidence="7">Cleaved by autocatalysis into a large and a small subunit.</text>
</comment>
<dbReference type="GO" id="GO:0006750">
    <property type="term" value="P:glutathione biosynthetic process"/>
    <property type="evidence" value="ECO:0007669"/>
    <property type="project" value="UniProtKB-KW"/>
</dbReference>
<comment type="catalytic activity">
    <reaction evidence="1 7">
        <text>an S-substituted glutathione + H2O = an S-substituted L-cysteinylglycine + L-glutamate</text>
        <dbReference type="Rhea" id="RHEA:59468"/>
        <dbReference type="ChEBI" id="CHEBI:15377"/>
        <dbReference type="ChEBI" id="CHEBI:29985"/>
        <dbReference type="ChEBI" id="CHEBI:90779"/>
        <dbReference type="ChEBI" id="CHEBI:143103"/>
        <dbReference type="EC" id="3.4.19.13"/>
    </reaction>
</comment>
<dbReference type="Pfam" id="PF01019">
    <property type="entry name" value="G_glu_transpept"/>
    <property type="match status" value="1"/>
</dbReference>
<evidence type="ECO:0000256" key="6">
    <source>
        <dbReference type="PIRSR" id="PIRSR600101-2"/>
    </source>
</evidence>
<dbReference type="GO" id="GO:0036374">
    <property type="term" value="F:glutathione hydrolase activity"/>
    <property type="evidence" value="ECO:0007669"/>
    <property type="project" value="UniProtKB-UniRule"/>
</dbReference>
<evidence type="ECO:0000256" key="3">
    <source>
        <dbReference type="ARBA" id="ARBA00023315"/>
    </source>
</evidence>
<proteinExistence type="inferred from homology"/>
<dbReference type="PATRIC" id="fig|317.175.peg.3764"/>
<comment type="catalytic activity">
    <reaction evidence="2 7">
        <text>glutathione + H2O = L-cysteinylglycine + L-glutamate</text>
        <dbReference type="Rhea" id="RHEA:28807"/>
        <dbReference type="ChEBI" id="CHEBI:15377"/>
        <dbReference type="ChEBI" id="CHEBI:29985"/>
        <dbReference type="ChEBI" id="CHEBI:57925"/>
        <dbReference type="ChEBI" id="CHEBI:61694"/>
        <dbReference type="EC" id="3.4.19.13"/>
    </reaction>
</comment>
<dbReference type="GO" id="GO:0006751">
    <property type="term" value="P:glutathione catabolic process"/>
    <property type="evidence" value="ECO:0007669"/>
    <property type="project" value="UniProtKB-UniRule"/>
</dbReference>
<comment type="pathway">
    <text evidence="7">Sulfur metabolism; glutathione metabolism.</text>
</comment>
<name>A0A085VEL3_PSESX</name>
<dbReference type="InterPro" id="IPR043138">
    <property type="entry name" value="GGT_lsub"/>
</dbReference>
<dbReference type="PANTHER" id="PTHR43199">
    <property type="entry name" value="GLUTATHIONE HYDROLASE"/>
    <property type="match status" value="1"/>
</dbReference>
<sequence length="556" mass="59858">MLCALTTHVVVAAENPFPRPEQSAIASPHPQATAAGREIMVAGGNAFDAAVAISATLAVVEPYGSGLGGGGFFLLRQSGQPAGYVFLDAREKAPLKATYDLYRRNGKVQPALSLNGPLAAAIPGLPAALVELAERYGKLPLSISMAPAIRVAYQGFAVDRIYQQRATARLSALRDDPESARLFLRNGQVPALDEVIKQPELAATLNRLADRGRDGFYNGLTAQSMVHEVRVAGGIWSPEDLDQYQIATRTPLRYPLDGQRELISAPPPSAGGVALAQSLTMLQQLPWRESDKVQRAHYVLEVLRRAYRDRGLLGDPDFVANPLTHLLNREYLAQLAGSISPEQATPSKSLPPAPPWREGEHTTHFAVLDNDGNAVAATLSVNLPFGSAFTVPGTGVVLNDEMDDFAADPHGSNAYGLAGSQANSIAAGKRPLSSMSPSFIESPEEFAAFGTPGGSRIPSMVLLSMLQYLDGQPVASWPAVARYHHQYLPDVVEHEPDAFTPDEMSQLHARGYQFKEVPKGYGNQQVLFWNKSGKKVEAASDPRGLGESQSFDPRLR</sequence>
<comment type="caution">
    <text evidence="9">The sequence shown here is derived from an EMBL/GenBank/DDBJ whole genome shotgun (WGS) entry which is preliminary data.</text>
</comment>
<reference evidence="9 10" key="1">
    <citation type="submission" date="2014-07" db="EMBL/GenBank/DDBJ databases">
        <title>Draft Genome Sequences of Environmental Pseudomonas syringae strains.</title>
        <authorList>
            <person name="Baltrus D.A."/>
            <person name="Berge O."/>
            <person name="Morris C."/>
        </authorList>
    </citation>
    <scope>NUCLEOTIDE SEQUENCE [LARGE SCALE GENOMIC DNA]</scope>
    <source>
        <strain evidence="9 10">GAW0119</strain>
    </source>
</reference>
<comment type="subunit">
    <text evidence="7">This enzyme consists of two polypeptide chains, which are synthesized in precursor form from a single polypeptide.</text>
</comment>
<evidence type="ECO:0000313" key="10">
    <source>
        <dbReference type="Proteomes" id="UP000028631"/>
    </source>
</evidence>
<feature type="binding site" evidence="6">
    <location>
        <begin position="380"/>
        <end position="382"/>
    </location>
    <ligand>
        <name>L-glutamate</name>
        <dbReference type="ChEBI" id="CHEBI:29985"/>
    </ligand>
</feature>
<dbReference type="PRINTS" id="PR01210">
    <property type="entry name" value="GGTRANSPTASE"/>
</dbReference>
<keyword evidence="7" id="KW-0865">Zymogen</keyword>
<dbReference type="EC" id="2.3.2.2" evidence="7"/>
<gene>
    <name evidence="9" type="ORF">IV01_18055</name>
</gene>
<feature type="binding site" evidence="6">
    <location>
        <position position="404"/>
    </location>
    <ligand>
        <name>L-glutamate</name>
        <dbReference type="ChEBI" id="CHEBI:29985"/>
    </ligand>
</feature>
<feature type="binding site" evidence="6">
    <location>
        <position position="454"/>
    </location>
    <ligand>
        <name>L-glutamate</name>
        <dbReference type="ChEBI" id="CHEBI:29985"/>
    </ligand>
</feature>
<dbReference type="AlphaFoldDB" id="A0A085VEL3"/>